<dbReference type="Proteomes" id="UP000828390">
    <property type="component" value="Unassembled WGS sequence"/>
</dbReference>
<reference evidence="1" key="2">
    <citation type="submission" date="2020-11" db="EMBL/GenBank/DDBJ databases">
        <authorList>
            <person name="McCartney M.A."/>
            <person name="Auch B."/>
            <person name="Kono T."/>
            <person name="Mallez S."/>
            <person name="Becker A."/>
            <person name="Gohl D.M."/>
            <person name="Silverstein K.A.T."/>
            <person name="Koren S."/>
            <person name="Bechman K.B."/>
            <person name="Herman A."/>
            <person name="Abrahante J.E."/>
            <person name="Garbe J."/>
        </authorList>
    </citation>
    <scope>NUCLEOTIDE SEQUENCE</scope>
    <source>
        <strain evidence="1">Duluth1</strain>
        <tissue evidence="1">Whole animal</tissue>
    </source>
</reference>
<evidence type="ECO:0000313" key="1">
    <source>
        <dbReference type="EMBL" id="KAH3790212.1"/>
    </source>
</evidence>
<name>A0A9D4F1Q4_DREPO</name>
<protein>
    <submittedName>
        <fullName evidence="1">Uncharacterized protein</fullName>
    </submittedName>
</protein>
<accession>A0A9D4F1Q4</accession>
<evidence type="ECO:0000313" key="2">
    <source>
        <dbReference type="Proteomes" id="UP000828390"/>
    </source>
</evidence>
<organism evidence="1 2">
    <name type="scientific">Dreissena polymorpha</name>
    <name type="common">Zebra mussel</name>
    <name type="synonym">Mytilus polymorpha</name>
    <dbReference type="NCBI Taxonomy" id="45954"/>
    <lineage>
        <taxon>Eukaryota</taxon>
        <taxon>Metazoa</taxon>
        <taxon>Spiralia</taxon>
        <taxon>Lophotrochozoa</taxon>
        <taxon>Mollusca</taxon>
        <taxon>Bivalvia</taxon>
        <taxon>Autobranchia</taxon>
        <taxon>Heteroconchia</taxon>
        <taxon>Euheterodonta</taxon>
        <taxon>Imparidentia</taxon>
        <taxon>Neoheterodontei</taxon>
        <taxon>Myida</taxon>
        <taxon>Dreissenoidea</taxon>
        <taxon>Dreissenidae</taxon>
        <taxon>Dreissena</taxon>
    </lineage>
</organism>
<proteinExistence type="predicted"/>
<dbReference type="EMBL" id="JAIWYP010000008">
    <property type="protein sequence ID" value="KAH3790212.1"/>
    <property type="molecule type" value="Genomic_DNA"/>
</dbReference>
<comment type="caution">
    <text evidence="1">The sequence shown here is derived from an EMBL/GenBank/DDBJ whole genome shotgun (WGS) entry which is preliminary data.</text>
</comment>
<keyword evidence="2" id="KW-1185">Reference proteome</keyword>
<sequence length="83" mass="9196">MYLNHQGSRMRTVQSCNANTVAWVHCLILQSSQSQLGSVKAVRAGIEAASTGQCLNTKASTMNVQEKHYRELNILVLSSDFLR</sequence>
<gene>
    <name evidence="1" type="ORF">DPMN_168408</name>
</gene>
<reference evidence="1" key="1">
    <citation type="journal article" date="2019" name="bioRxiv">
        <title>The Genome of the Zebra Mussel, Dreissena polymorpha: A Resource for Invasive Species Research.</title>
        <authorList>
            <person name="McCartney M.A."/>
            <person name="Auch B."/>
            <person name="Kono T."/>
            <person name="Mallez S."/>
            <person name="Zhang Y."/>
            <person name="Obille A."/>
            <person name="Becker A."/>
            <person name="Abrahante J.E."/>
            <person name="Garbe J."/>
            <person name="Badalamenti J.P."/>
            <person name="Herman A."/>
            <person name="Mangelson H."/>
            <person name="Liachko I."/>
            <person name="Sullivan S."/>
            <person name="Sone E.D."/>
            <person name="Koren S."/>
            <person name="Silverstein K.A.T."/>
            <person name="Beckman K.B."/>
            <person name="Gohl D.M."/>
        </authorList>
    </citation>
    <scope>NUCLEOTIDE SEQUENCE</scope>
    <source>
        <strain evidence="1">Duluth1</strain>
        <tissue evidence="1">Whole animal</tissue>
    </source>
</reference>
<dbReference type="AlphaFoldDB" id="A0A9D4F1Q4"/>